<keyword evidence="2" id="KW-1185">Reference proteome</keyword>
<accession>A0ACB7XU59</accession>
<reference evidence="1 2" key="1">
    <citation type="journal article" date="2021" name="Hortic Res">
        <title>High-quality reference genome and annotation aids understanding of berry development for evergreen blueberry (Vaccinium darrowii).</title>
        <authorList>
            <person name="Yu J."/>
            <person name="Hulse-Kemp A.M."/>
            <person name="Babiker E."/>
            <person name="Staton M."/>
        </authorList>
    </citation>
    <scope>NUCLEOTIDE SEQUENCE [LARGE SCALE GENOMIC DNA]</scope>
    <source>
        <strain evidence="2">cv. NJ 8807/NJ 8810</strain>
        <tissue evidence="1">Young leaf</tissue>
    </source>
</reference>
<evidence type="ECO:0000313" key="1">
    <source>
        <dbReference type="EMBL" id="KAH7844436.1"/>
    </source>
</evidence>
<sequence>MAFPSLSSTSELNLETTPSGISAAPAVLPDPPLSPFQELSPDITPLFPSPGGELPSPTGSSIPTIPSTLSPPNPDAVAIAGPYSALSPYGSELVSAASSPSVFGFLNLAVLLGLVSYRW</sequence>
<proteinExistence type="predicted"/>
<dbReference type="Proteomes" id="UP000828048">
    <property type="component" value="Chromosome 1"/>
</dbReference>
<protein>
    <submittedName>
        <fullName evidence="1">Uncharacterized protein</fullName>
    </submittedName>
</protein>
<comment type="caution">
    <text evidence="1">The sequence shown here is derived from an EMBL/GenBank/DDBJ whole genome shotgun (WGS) entry which is preliminary data.</text>
</comment>
<gene>
    <name evidence="1" type="ORF">Vadar_027973</name>
</gene>
<evidence type="ECO:0000313" key="2">
    <source>
        <dbReference type="Proteomes" id="UP000828048"/>
    </source>
</evidence>
<name>A0ACB7XU59_9ERIC</name>
<dbReference type="EMBL" id="CM037151">
    <property type="protein sequence ID" value="KAH7844436.1"/>
    <property type="molecule type" value="Genomic_DNA"/>
</dbReference>
<organism evidence="1 2">
    <name type="scientific">Vaccinium darrowii</name>
    <dbReference type="NCBI Taxonomy" id="229202"/>
    <lineage>
        <taxon>Eukaryota</taxon>
        <taxon>Viridiplantae</taxon>
        <taxon>Streptophyta</taxon>
        <taxon>Embryophyta</taxon>
        <taxon>Tracheophyta</taxon>
        <taxon>Spermatophyta</taxon>
        <taxon>Magnoliopsida</taxon>
        <taxon>eudicotyledons</taxon>
        <taxon>Gunneridae</taxon>
        <taxon>Pentapetalae</taxon>
        <taxon>asterids</taxon>
        <taxon>Ericales</taxon>
        <taxon>Ericaceae</taxon>
        <taxon>Vaccinioideae</taxon>
        <taxon>Vaccinieae</taxon>
        <taxon>Vaccinium</taxon>
    </lineage>
</organism>